<dbReference type="InterPro" id="IPR003489">
    <property type="entry name" value="RHF/RaiA"/>
</dbReference>
<dbReference type="SUPFAM" id="SSF69754">
    <property type="entry name" value="Ribosome binding protein Y (YfiA homologue)"/>
    <property type="match status" value="1"/>
</dbReference>
<dbReference type="AlphaFoldDB" id="A0A6J6A323"/>
<organism evidence="2">
    <name type="scientific">freshwater metagenome</name>
    <dbReference type="NCBI Taxonomy" id="449393"/>
    <lineage>
        <taxon>unclassified sequences</taxon>
        <taxon>metagenomes</taxon>
        <taxon>ecological metagenomes</taxon>
    </lineage>
</organism>
<gene>
    <name evidence="2" type="ORF">UFOPK3547_01691</name>
</gene>
<dbReference type="CDD" id="cd00552">
    <property type="entry name" value="RaiA"/>
    <property type="match status" value="1"/>
</dbReference>
<proteinExistence type="predicted"/>
<dbReference type="InterPro" id="IPR036567">
    <property type="entry name" value="RHF-like"/>
</dbReference>
<dbReference type="Pfam" id="PF02482">
    <property type="entry name" value="Ribosomal_S30AE"/>
    <property type="match status" value="1"/>
</dbReference>
<dbReference type="NCBIfam" id="TIGR00741">
    <property type="entry name" value="yfiA"/>
    <property type="match status" value="1"/>
</dbReference>
<evidence type="ECO:0000256" key="1">
    <source>
        <dbReference type="SAM" id="MobiDB-lite"/>
    </source>
</evidence>
<dbReference type="Gene3D" id="3.30.160.100">
    <property type="entry name" value="Ribosome hibernation promotion factor-like"/>
    <property type="match status" value="1"/>
</dbReference>
<dbReference type="EMBL" id="CAESAN010000207">
    <property type="protein sequence ID" value="CAB4347457.1"/>
    <property type="molecule type" value="Genomic_DNA"/>
</dbReference>
<evidence type="ECO:0000313" key="2">
    <source>
        <dbReference type="EMBL" id="CAB4347457.1"/>
    </source>
</evidence>
<protein>
    <submittedName>
        <fullName evidence="2">Unannotated protein</fullName>
    </submittedName>
</protein>
<name>A0A6J6A323_9ZZZZ</name>
<reference evidence="2" key="1">
    <citation type="submission" date="2020-05" db="EMBL/GenBank/DDBJ databases">
        <authorList>
            <person name="Chiriac C."/>
            <person name="Salcher M."/>
            <person name="Ghai R."/>
            <person name="Kavagutti S V."/>
        </authorList>
    </citation>
    <scope>NUCLEOTIDE SEQUENCE</scope>
</reference>
<feature type="region of interest" description="Disordered" evidence="1">
    <location>
        <begin position="115"/>
        <end position="135"/>
    </location>
</feature>
<accession>A0A6J6A323</accession>
<sequence length="135" mass="14821">MTLQVVPSKDPNHDEGTPMRIDLTGTNIEINGELRALVAKRFAKVRRRVPEDVHCEVILAEEHNPKIADGQKAEANLHIKGGTINAKAHERDMAAAIGHIADEVIRQLNRRADRARANSRAGAKTIRHGEPGSAF</sequence>